<keyword evidence="8" id="KW-1185">Reference proteome</keyword>
<feature type="domain" description="Helicase C-terminal" evidence="6">
    <location>
        <begin position="277"/>
        <end position="423"/>
    </location>
</feature>
<keyword evidence="4" id="KW-0067">ATP-binding</keyword>
<dbReference type="AlphaFoldDB" id="A0A1H8E5T0"/>
<dbReference type="EMBL" id="FOCQ01000006">
    <property type="protein sequence ID" value="SEN14941.1"/>
    <property type="molecule type" value="Genomic_DNA"/>
</dbReference>
<dbReference type="GO" id="GO:0003724">
    <property type="term" value="F:RNA helicase activity"/>
    <property type="evidence" value="ECO:0007669"/>
    <property type="project" value="TreeGrafter"/>
</dbReference>
<dbReference type="GO" id="GO:0003676">
    <property type="term" value="F:nucleic acid binding"/>
    <property type="evidence" value="ECO:0007669"/>
    <property type="project" value="InterPro"/>
</dbReference>
<dbReference type="InterPro" id="IPR027417">
    <property type="entry name" value="P-loop_NTPase"/>
</dbReference>
<evidence type="ECO:0000256" key="5">
    <source>
        <dbReference type="ARBA" id="ARBA00038437"/>
    </source>
</evidence>
<dbReference type="GO" id="GO:0005524">
    <property type="term" value="F:ATP binding"/>
    <property type="evidence" value="ECO:0007669"/>
    <property type="project" value="UniProtKB-KW"/>
</dbReference>
<dbReference type="InterPro" id="IPR050079">
    <property type="entry name" value="DEAD_box_RNA_helicase"/>
</dbReference>
<dbReference type="OrthoDB" id="9810236at2"/>
<sequence length="704" mass="82346">MIRVKEEKAFTYDIPFAGKIKPYAHQAVQLQLVEQVLKEKKKVVIWNEAMTGAGKTLANYSYLIHDPAQKALGVYPVNELVKDQFVSIKNSLPLTEWDEVALWTAEELKKTRQAGESKIEQLKRLMSPYHRAILSNPDHLMLIAQERLYSFKKGERASLFYQLAEYTLQIFDEFHLYDIAQVNFLVQWMALLAAASPNKPYAFLLSSATPRQEFFRLTRGLELEIWNVQEKIAEWLEEGKPTVYNERTFLESLQLTLKPSLLHNWRTGEEILNDWDEVEAYLSQFPHAKGLIILDSIHDAQMLAKALREQGYEVGEVHGLSDRKHSREALAKQITVATSTVEVGVDFQGDIHKDFLLFEARNAGSFMQRLGRIGRGSRHQPDPPLYVWAYVPSYVAERLKEQAGAEITRQELQRIVSDSYQYYQDFFPYIHKVGGMNLIHSYYLLKNHHIEKEENPILDNIKQAVEVMYDEGFAEQNRRYHQWKKAKILEPVISFRGQNTLERHLFRPYEGNQAKEEPETFYPDLWFWDETSPGMPLKKYDYLFVLRRRHVRFVTKEEILERVNRHFSGAEREDYIEALKNDYVLGYAIAMGIREKPAKLYWKLPLTAGRLMGQVTRVERLFLQSTDPALNEQLSDLFQFPNKKSWIVFMVNRSVGELTDTFRLPPMFRLHSAKTREGADWSIAFNSEAFQLWSIWERVKSEVL</sequence>
<evidence type="ECO:0000256" key="3">
    <source>
        <dbReference type="ARBA" id="ARBA00022806"/>
    </source>
</evidence>
<evidence type="ECO:0000259" key="6">
    <source>
        <dbReference type="PROSITE" id="PS51194"/>
    </source>
</evidence>
<reference evidence="7 8" key="1">
    <citation type="submission" date="2016-10" db="EMBL/GenBank/DDBJ databases">
        <authorList>
            <person name="de Groot N.N."/>
        </authorList>
    </citation>
    <scope>NUCLEOTIDE SEQUENCE [LARGE SCALE GENOMIC DNA]</scope>
    <source>
        <strain evidence="7 8">DSM 46701</strain>
    </source>
</reference>
<dbReference type="NCBIfam" id="TIGR03158">
    <property type="entry name" value="cas3_cyano"/>
    <property type="match status" value="1"/>
</dbReference>
<proteinExistence type="inferred from homology"/>
<evidence type="ECO:0000256" key="2">
    <source>
        <dbReference type="ARBA" id="ARBA00022801"/>
    </source>
</evidence>
<dbReference type="PANTHER" id="PTHR47959">
    <property type="entry name" value="ATP-DEPENDENT RNA HELICASE RHLE-RELATED"/>
    <property type="match status" value="1"/>
</dbReference>
<gene>
    <name evidence="7" type="ORF">SAMN05444955_106152</name>
</gene>
<dbReference type="GO" id="GO:0005829">
    <property type="term" value="C:cytosol"/>
    <property type="evidence" value="ECO:0007669"/>
    <property type="project" value="TreeGrafter"/>
</dbReference>
<evidence type="ECO:0000313" key="8">
    <source>
        <dbReference type="Proteomes" id="UP000199695"/>
    </source>
</evidence>
<dbReference type="GO" id="GO:0016787">
    <property type="term" value="F:hydrolase activity"/>
    <property type="evidence" value="ECO:0007669"/>
    <property type="project" value="UniProtKB-KW"/>
</dbReference>
<accession>A0A1H8E5T0</accession>
<dbReference type="RefSeq" id="WP_089967293.1">
    <property type="nucleotide sequence ID" value="NZ_FOCQ01000006.1"/>
</dbReference>
<keyword evidence="1" id="KW-0547">Nucleotide-binding</keyword>
<dbReference type="Gene3D" id="3.40.50.300">
    <property type="entry name" value="P-loop containing nucleotide triphosphate hydrolases"/>
    <property type="match status" value="2"/>
</dbReference>
<dbReference type="PANTHER" id="PTHR47959:SF13">
    <property type="entry name" value="ATP-DEPENDENT RNA HELICASE RHLE"/>
    <property type="match status" value="1"/>
</dbReference>
<dbReference type="STRING" id="1173111.SAMN05444955_106152"/>
<dbReference type="InterPro" id="IPR011545">
    <property type="entry name" value="DEAD/DEAH_box_helicase_dom"/>
</dbReference>
<protein>
    <submittedName>
        <fullName evidence="7">CRISPR-associated helicase Cas3, subtype CYANO</fullName>
    </submittedName>
</protein>
<keyword evidence="2" id="KW-0378">Hydrolase</keyword>
<keyword evidence="3" id="KW-0347">Helicase</keyword>
<comment type="similarity">
    <text evidence="5">Belongs to the DEAD box helicase family.</text>
</comment>
<dbReference type="InterPro" id="IPR001650">
    <property type="entry name" value="Helicase_C-like"/>
</dbReference>
<dbReference type="SMART" id="SM00490">
    <property type="entry name" value="HELICc"/>
    <property type="match status" value="1"/>
</dbReference>
<dbReference type="Pfam" id="PF00270">
    <property type="entry name" value="DEAD"/>
    <property type="match status" value="1"/>
</dbReference>
<evidence type="ECO:0000256" key="1">
    <source>
        <dbReference type="ARBA" id="ARBA00022741"/>
    </source>
</evidence>
<dbReference type="Proteomes" id="UP000199695">
    <property type="component" value="Unassembled WGS sequence"/>
</dbReference>
<dbReference type="SUPFAM" id="SSF52540">
    <property type="entry name" value="P-loop containing nucleoside triphosphate hydrolases"/>
    <property type="match status" value="1"/>
</dbReference>
<organism evidence="7 8">
    <name type="scientific">Lihuaxuella thermophila</name>
    <dbReference type="NCBI Taxonomy" id="1173111"/>
    <lineage>
        <taxon>Bacteria</taxon>
        <taxon>Bacillati</taxon>
        <taxon>Bacillota</taxon>
        <taxon>Bacilli</taxon>
        <taxon>Bacillales</taxon>
        <taxon>Thermoactinomycetaceae</taxon>
        <taxon>Lihuaxuella</taxon>
    </lineage>
</organism>
<evidence type="ECO:0000256" key="4">
    <source>
        <dbReference type="ARBA" id="ARBA00022840"/>
    </source>
</evidence>
<evidence type="ECO:0000313" key="7">
    <source>
        <dbReference type="EMBL" id="SEN14941.1"/>
    </source>
</evidence>
<dbReference type="PROSITE" id="PS51194">
    <property type="entry name" value="HELICASE_CTER"/>
    <property type="match status" value="1"/>
</dbReference>
<name>A0A1H8E5T0_9BACL</name>
<dbReference type="InterPro" id="IPR017575">
    <property type="entry name" value="CRISPR-assoc_helicase_Cas3"/>
</dbReference>